<sequence length="179" mass="20311">MLSPLAKTTYEFGGVNTRKRLTTSLFVYHSAALQKGVLGMFVHASAVHPTSIYPLTNVTREEVHTSTPVPSLPPLSDIRKRQRCTPKARNDLLGFGKAIELLSRKFKTCHQERRKVGGLEGRLAPEKTVWNLSRGDPLVTWCEGKRRLMFSDPMRSFEKSVSLHPRANSLRKLKSLRNW</sequence>
<dbReference type="Proteomes" id="UP001054945">
    <property type="component" value="Unassembled WGS sequence"/>
</dbReference>
<protein>
    <submittedName>
        <fullName evidence="1">Uncharacterized protein</fullName>
    </submittedName>
</protein>
<dbReference type="EMBL" id="BPLR01007287">
    <property type="protein sequence ID" value="GIY15824.1"/>
    <property type="molecule type" value="Genomic_DNA"/>
</dbReference>
<keyword evidence="2" id="KW-1185">Reference proteome</keyword>
<proteinExistence type="predicted"/>
<name>A0AAV4R486_CAEEX</name>
<evidence type="ECO:0000313" key="2">
    <source>
        <dbReference type="Proteomes" id="UP001054945"/>
    </source>
</evidence>
<gene>
    <name evidence="1" type="ORF">CEXT_479161</name>
</gene>
<dbReference type="AlphaFoldDB" id="A0AAV4R486"/>
<organism evidence="1 2">
    <name type="scientific">Caerostris extrusa</name>
    <name type="common">Bark spider</name>
    <name type="synonym">Caerostris bankana</name>
    <dbReference type="NCBI Taxonomy" id="172846"/>
    <lineage>
        <taxon>Eukaryota</taxon>
        <taxon>Metazoa</taxon>
        <taxon>Ecdysozoa</taxon>
        <taxon>Arthropoda</taxon>
        <taxon>Chelicerata</taxon>
        <taxon>Arachnida</taxon>
        <taxon>Araneae</taxon>
        <taxon>Araneomorphae</taxon>
        <taxon>Entelegynae</taxon>
        <taxon>Araneoidea</taxon>
        <taxon>Araneidae</taxon>
        <taxon>Caerostris</taxon>
    </lineage>
</organism>
<evidence type="ECO:0000313" key="1">
    <source>
        <dbReference type="EMBL" id="GIY15824.1"/>
    </source>
</evidence>
<comment type="caution">
    <text evidence="1">The sequence shown here is derived from an EMBL/GenBank/DDBJ whole genome shotgun (WGS) entry which is preliminary data.</text>
</comment>
<accession>A0AAV4R486</accession>
<reference evidence="1 2" key="1">
    <citation type="submission" date="2021-06" db="EMBL/GenBank/DDBJ databases">
        <title>Caerostris extrusa draft genome.</title>
        <authorList>
            <person name="Kono N."/>
            <person name="Arakawa K."/>
        </authorList>
    </citation>
    <scope>NUCLEOTIDE SEQUENCE [LARGE SCALE GENOMIC DNA]</scope>
</reference>